<protein>
    <submittedName>
        <fullName evidence="1">Unannotated protein</fullName>
    </submittedName>
</protein>
<proteinExistence type="predicted"/>
<reference evidence="1" key="1">
    <citation type="submission" date="2020-05" db="EMBL/GenBank/DDBJ databases">
        <authorList>
            <person name="Chiriac C."/>
            <person name="Salcher M."/>
            <person name="Ghai R."/>
            <person name="Kavagutti S V."/>
        </authorList>
    </citation>
    <scope>NUCLEOTIDE SEQUENCE</scope>
</reference>
<organism evidence="1">
    <name type="scientific">freshwater metagenome</name>
    <dbReference type="NCBI Taxonomy" id="449393"/>
    <lineage>
        <taxon>unclassified sequences</taxon>
        <taxon>metagenomes</taxon>
        <taxon>ecological metagenomes</taxon>
    </lineage>
</organism>
<accession>A0A6J5ZY55</accession>
<sequence length="123" mass="13631">MLVAIFRRRLKEGATFEDFIAAWEADKGFGVPARVFNSVSLEDPREILSVGFVDIDAEAFEQATTGVADQEEVRHARIDDVIESTELRAFYDLRTEHDFSDEPREVDLTSAASLLAGLRAPGG</sequence>
<name>A0A6J5ZY55_9ZZZZ</name>
<evidence type="ECO:0000313" key="1">
    <source>
        <dbReference type="EMBL" id="CAB4346139.1"/>
    </source>
</evidence>
<gene>
    <name evidence="1" type="ORF">UFOPK3522_01273</name>
</gene>
<dbReference type="EMBL" id="CAESAO010000127">
    <property type="protein sequence ID" value="CAB4346139.1"/>
    <property type="molecule type" value="Genomic_DNA"/>
</dbReference>
<dbReference type="AlphaFoldDB" id="A0A6J5ZY55"/>